<evidence type="ECO:0000313" key="3">
    <source>
        <dbReference type="Proteomes" id="UP000251960"/>
    </source>
</evidence>
<keyword evidence="1" id="KW-1133">Transmembrane helix</keyword>
<keyword evidence="1" id="KW-0472">Membrane</keyword>
<protein>
    <submittedName>
        <fullName evidence="2">Uncharacterized protein</fullName>
    </submittedName>
</protein>
<dbReference type="PANTHER" id="PTHR36398:SF1">
    <property type="entry name" value="PLASMA MEMBRANE FUSION PROTEIN"/>
    <property type="match status" value="1"/>
</dbReference>
<keyword evidence="1" id="KW-0812">Transmembrane</keyword>
<gene>
    <name evidence="2" type="ORF">Zm00014a_030240</name>
</gene>
<sequence>MGGEFSSMAELVIELSLSSILYLLNLLDIPRSIFGMVMVCTFNLILKNVASLFMNKDSLKVEADTRLGELINLFDLGKGIRTSVKNRTPHQKSQH</sequence>
<dbReference type="EMBL" id="NCVQ01000004">
    <property type="protein sequence ID" value="PWZ33286.1"/>
    <property type="molecule type" value="Genomic_DNA"/>
</dbReference>
<dbReference type="Proteomes" id="UP000251960">
    <property type="component" value="Chromosome 3"/>
</dbReference>
<dbReference type="AlphaFoldDB" id="A0A3L6FJ87"/>
<evidence type="ECO:0000313" key="2">
    <source>
        <dbReference type="EMBL" id="PWZ33286.1"/>
    </source>
</evidence>
<dbReference type="PANTHER" id="PTHR36398">
    <property type="entry name" value="PLASMA MEMBRANE FUSION PROTEIN"/>
    <property type="match status" value="1"/>
</dbReference>
<organism evidence="2 3">
    <name type="scientific">Zea mays</name>
    <name type="common">Maize</name>
    <dbReference type="NCBI Taxonomy" id="4577"/>
    <lineage>
        <taxon>Eukaryota</taxon>
        <taxon>Viridiplantae</taxon>
        <taxon>Streptophyta</taxon>
        <taxon>Embryophyta</taxon>
        <taxon>Tracheophyta</taxon>
        <taxon>Spermatophyta</taxon>
        <taxon>Magnoliopsida</taxon>
        <taxon>Liliopsida</taxon>
        <taxon>Poales</taxon>
        <taxon>Poaceae</taxon>
        <taxon>PACMAD clade</taxon>
        <taxon>Panicoideae</taxon>
        <taxon>Andropogonodae</taxon>
        <taxon>Andropogoneae</taxon>
        <taxon>Tripsacinae</taxon>
        <taxon>Zea</taxon>
    </lineage>
</organism>
<proteinExistence type="predicted"/>
<accession>A0A3L6FJ87</accession>
<evidence type="ECO:0000256" key="1">
    <source>
        <dbReference type="SAM" id="Phobius"/>
    </source>
</evidence>
<feature type="transmembrane region" description="Helical" evidence="1">
    <location>
        <begin position="20"/>
        <end position="46"/>
    </location>
</feature>
<reference evidence="2 3" key="1">
    <citation type="journal article" date="2018" name="Nat. Genet.">
        <title>Extensive intraspecific gene order and gene structural variations between Mo17 and other maize genomes.</title>
        <authorList>
            <person name="Sun S."/>
            <person name="Zhou Y."/>
            <person name="Chen J."/>
            <person name="Shi J."/>
            <person name="Zhao H."/>
            <person name="Zhao H."/>
            <person name="Song W."/>
            <person name="Zhang M."/>
            <person name="Cui Y."/>
            <person name="Dong X."/>
            <person name="Liu H."/>
            <person name="Ma X."/>
            <person name="Jiao Y."/>
            <person name="Wang B."/>
            <person name="Wei X."/>
            <person name="Stein J.C."/>
            <person name="Glaubitz J.C."/>
            <person name="Lu F."/>
            <person name="Yu G."/>
            <person name="Liang C."/>
            <person name="Fengler K."/>
            <person name="Li B."/>
            <person name="Rafalski A."/>
            <person name="Schnable P.S."/>
            <person name="Ware D.H."/>
            <person name="Buckler E.S."/>
            <person name="Lai J."/>
        </authorList>
    </citation>
    <scope>NUCLEOTIDE SEQUENCE [LARGE SCALE GENOMIC DNA]</scope>
    <source>
        <strain evidence="3">cv. Missouri 17</strain>
        <tissue evidence="2">Seedling</tissue>
    </source>
</reference>
<comment type="caution">
    <text evidence="2">The sequence shown here is derived from an EMBL/GenBank/DDBJ whole genome shotgun (WGS) entry which is preliminary data.</text>
</comment>
<name>A0A3L6FJ87_MAIZE</name>